<dbReference type="Gene3D" id="3.55.50.30">
    <property type="match status" value="1"/>
</dbReference>
<dbReference type="OrthoDB" id="9798846at2"/>
<feature type="compositionally biased region" description="Basic and acidic residues" evidence="1">
    <location>
        <begin position="7"/>
        <end position="31"/>
    </location>
</feature>
<dbReference type="PIRSF" id="PIRSF018266">
    <property type="entry name" value="FecR"/>
    <property type="match status" value="1"/>
</dbReference>
<protein>
    <submittedName>
        <fullName evidence="5">Iron dicitrate transport regulator FecR</fullName>
    </submittedName>
</protein>
<dbReference type="PANTHER" id="PTHR30273:SF2">
    <property type="entry name" value="PROTEIN FECR"/>
    <property type="match status" value="1"/>
</dbReference>
<proteinExistence type="predicted"/>
<dbReference type="GO" id="GO:0016989">
    <property type="term" value="F:sigma factor antagonist activity"/>
    <property type="evidence" value="ECO:0007669"/>
    <property type="project" value="TreeGrafter"/>
</dbReference>
<gene>
    <name evidence="5" type="ORF">DEM27_30895</name>
</gene>
<evidence type="ECO:0000313" key="5">
    <source>
        <dbReference type="EMBL" id="PWE52465.1"/>
    </source>
</evidence>
<feature type="transmembrane region" description="Helical" evidence="2">
    <location>
        <begin position="85"/>
        <end position="102"/>
    </location>
</feature>
<organism evidence="5 6">
    <name type="scientific">Metarhizobium album</name>
    <dbReference type="NCBI Taxonomy" id="2182425"/>
    <lineage>
        <taxon>Bacteria</taxon>
        <taxon>Pseudomonadati</taxon>
        <taxon>Pseudomonadota</taxon>
        <taxon>Alphaproteobacteria</taxon>
        <taxon>Hyphomicrobiales</taxon>
        <taxon>Rhizobiaceae</taxon>
        <taxon>Metarhizobium</taxon>
    </lineage>
</organism>
<keyword evidence="2" id="KW-0812">Transmembrane</keyword>
<dbReference type="Proteomes" id="UP000245252">
    <property type="component" value="Unassembled WGS sequence"/>
</dbReference>
<keyword evidence="2" id="KW-1133">Transmembrane helix</keyword>
<evidence type="ECO:0000313" key="6">
    <source>
        <dbReference type="Proteomes" id="UP000245252"/>
    </source>
</evidence>
<feature type="region of interest" description="Disordered" evidence="1">
    <location>
        <begin position="1"/>
        <end position="31"/>
    </location>
</feature>
<dbReference type="EMBL" id="QFBC01000025">
    <property type="protein sequence ID" value="PWE52465.1"/>
    <property type="molecule type" value="Genomic_DNA"/>
</dbReference>
<dbReference type="InterPro" id="IPR006860">
    <property type="entry name" value="FecR"/>
</dbReference>
<comment type="caution">
    <text evidence="5">The sequence shown here is derived from an EMBL/GenBank/DDBJ whole genome shotgun (WGS) entry which is preliminary data.</text>
</comment>
<evidence type="ECO:0000256" key="2">
    <source>
        <dbReference type="SAM" id="Phobius"/>
    </source>
</evidence>
<accession>A0A2U2DGL0</accession>
<sequence>MTGRQSTRTEKKRHEEAAGWVLRNREPSQTEGEKAAFDAWLARDPENARIYQAAERLMGEARAAIESDPALRDLKVKPRQVSRPIIRSVVALFLVGGLFVLFDGPMRLRADVIAGTGEMPVITLEDGSTVQLNASSAISHDYSGHRRIVKLLRGQAYFEVASDPERPFQVEAGDVLVTALGTAFDVRIGDTETDVTVTQHAVQIDIADGKNTSLRVNEGEQVSYDLQAHSSAVKETDSMLALAWRRGQLVLDNAPLSYLVAEMRSHFRGQIVIVGDELARRRVSGTLAITDTDAALTFLERSLGVKTNRIGPLILIRD</sequence>
<dbReference type="Pfam" id="PF04773">
    <property type="entry name" value="FecR"/>
    <property type="match status" value="1"/>
</dbReference>
<dbReference type="AlphaFoldDB" id="A0A2U2DGL0"/>
<reference evidence="5 6" key="1">
    <citation type="submission" date="2018-05" db="EMBL/GenBank/DDBJ databases">
        <title>The draft genome of strain NS-104.</title>
        <authorList>
            <person name="Hang P."/>
            <person name="Jiang J."/>
        </authorList>
    </citation>
    <scope>NUCLEOTIDE SEQUENCE [LARGE SCALE GENOMIC DNA]</scope>
    <source>
        <strain evidence="5 6">NS-104</strain>
    </source>
</reference>
<keyword evidence="6" id="KW-1185">Reference proteome</keyword>
<feature type="domain" description="FecR N-terminal" evidence="4">
    <location>
        <begin position="15"/>
        <end position="57"/>
    </location>
</feature>
<evidence type="ECO:0000256" key="1">
    <source>
        <dbReference type="SAM" id="MobiDB-lite"/>
    </source>
</evidence>
<dbReference type="Pfam" id="PF16220">
    <property type="entry name" value="DUF4880"/>
    <property type="match status" value="1"/>
</dbReference>
<feature type="domain" description="FecR protein" evidence="3">
    <location>
        <begin position="112"/>
        <end position="202"/>
    </location>
</feature>
<dbReference type="InterPro" id="IPR012373">
    <property type="entry name" value="Ferrdict_sens_TM"/>
</dbReference>
<dbReference type="RefSeq" id="WP_109462083.1">
    <property type="nucleotide sequence ID" value="NZ_QFBC01000025.1"/>
</dbReference>
<evidence type="ECO:0000259" key="4">
    <source>
        <dbReference type="Pfam" id="PF16220"/>
    </source>
</evidence>
<dbReference type="PANTHER" id="PTHR30273">
    <property type="entry name" value="PERIPLASMIC SIGNAL SENSOR AND SIGMA FACTOR ACTIVATOR FECR-RELATED"/>
    <property type="match status" value="1"/>
</dbReference>
<dbReference type="Gene3D" id="2.60.120.1440">
    <property type="match status" value="1"/>
</dbReference>
<keyword evidence="2" id="KW-0472">Membrane</keyword>
<evidence type="ECO:0000259" key="3">
    <source>
        <dbReference type="Pfam" id="PF04773"/>
    </source>
</evidence>
<name>A0A2U2DGL0_9HYPH</name>
<dbReference type="InterPro" id="IPR032623">
    <property type="entry name" value="FecR_N"/>
</dbReference>